<feature type="compositionally biased region" description="Basic residues" evidence="1">
    <location>
        <begin position="319"/>
        <end position="330"/>
    </location>
</feature>
<evidence type="ECO:0000313" key="4">
    <source>
        <dbReference type="WBParaSite" id="TCNE_0001721801-mRNA-1"/>
    </source>
</evidence>
<reference evidence="2 3" key="2">
    <citation type="submission" date="2018-11" db="EMBL/GenBank/DDBJ databases">
        <authorList>
            <consortium name="Pathogen Informatics"/>
        </authorList>
    </citation>
    <scope>NUCLEOTIDE SEQUENCE [LARGE SCALE GENOMIC DNA]</scope>
</reference>
<proteinExistence type="predicted"/>
<dbReference type="EMBL" id="UYWY01024245">
    <property type="protein sequence ID" value="VDM48538.1"/>
    <property type="molecule type" value="Genomic_DNA"/>
</dbReference>
<evidence type="ECO:0000313" key="2">
    <source>
        <dbReference type="EMBL" id="VDM48538.1"/>
    </source>
</evidence>
<feature type="region of interest" description="Disordered" evidence="1">
    <location>
        <begin position="311"/>
        <end position="332"/>
    </location>
</feature>
<keyword evidence="3" id="KW-1185">Reference proteome</keyword>
<reference evidence="4" key="1">
    <citation type="submission" date="2016-06" db="UniProtKB">
        <authorList>
            <consortium name="WormBaseParasite"/>
        </authorList>
    </citation>
    <scope>IDENTIFICATION</scope>
</reference>
<feature type="compositionally biased region" description="Basic residues" evidence="1">
    <location>
        <begin position="26"/>
        <end position="35"/>
    </location>
</feature>
<dbReference type="Proteomes" id="UP000050794">
    <property type="component" value="Unassembled WGS sequence"/>
</dbReference>
<dbReference type="WBParaSite" id="TCNE_0001721801-mRNA-1">
    <property type="protein sequence ID" value="TCNE_0001721801-mRNA-1"/>
    <property type="gene ID" value="TCNE_0001721801"/>
</dbReference>
<feature type="region of interest" description="Disordered" evidence="1">
    <location>
        <begin position="1"/>
        <end position="136"/>
    </location>
</feature>
<protein>
    <submittedName>
        <fullName evidence="4">Centromere protein T</fullName>
    </submittedName>
</protein>
<organism evidence="3 4">
    <name type="scientific">Toxocara canis</name>
    <name type="common">Canine roundworm</name>
    <dbReference type="NCBI Taxonomy" id="6265"/>
    <lineage>
        <taxon>Eukaryota</taxon>
        <taxon>Metazoa</taxon>
        <taxon>Ecdysozoa</taxon>
        <taxon>Nematoda</taxon>
        <taxon>Chromadorea</taxon>
        <taxon>Rhabditida</taxon>
        <taxon>Spirurina</taxon>
        <taxon>Ascaridomorpha</taxon>
        <taxon>Ascaridoidea</taxon>
        <taxon>Toxocaridae</taxon>
        <taxon>Toxocara</taxon>
    </lineage>
</organism>
<accession>A0A183V8Z7</accession>
<evidence type="ECO:0000313" key="3">
    <source>
        <dbReference type="Proteomes" id="UP000050794"/>
    </source>
</evidence>
<sequence length="438" mass="47988">MRTHPAAPSGSSQRNATWEETISRRTTGRATKKKPSAVEMPAEIKSPGGSSRRTRRAGTGAGSTSFSSPTNSPEICMIDEGGPAKRTRLSERTASECSPGAAPEPPKLRRSPRVHDSVEPPEVWRSPRRRGASGFISPHIKEEPIVVGIDDVQSTAGGSRNELTVPIVAEQSSPPLESLLGDTDDIHRREGSTETMAMCEESSDRSIFDGENDESGQLIEELSLVRHSTSKSAKEVTGFFSAPTRVRTVIAAKVEEAVAQSSGFWKRTSSKSKAKLSRSTDKLTAVEQPVVPRKRRLEQNITTDVPLVSQQSDLPRTLPTKKKGSRRGVARTRDAPLESIPPLKHVPSEQRMEIVVPDDEPVELSSDMLYNFAQSMPVPLSRSDFWNENAIEPLKGRLLMALRELIDGAKLFATQARRERLTASDVDAFMRHAHHPVG</sequence>
<feature type="compositionally biased region" description="Polar residues" evidence="1">
    <location>
        <begin position="9"/>
        <end position="25"/>
    </location>
</feature>
<dbReference type="AlphaFoldDB" id="A0A183V8Z7"/>
<gene>
    <name evidence="2" type="ORF">TCNE_LOCUS17217</name>
</gene>
<evidence type="ECO:0000256" key="1">
    <source>
        <dbReference type="SAM" id="MobiDB-lite"/>
    </source>
</evidence>
<name>A0A183V8Z7_TOXCA</name>